<name>A0A2A6BZF2_PRIPA</name>
<accession>A0A2A6BZF2</accession>
<accession>A0A8R1YWD5</accession>
<dbReference type="EnsemblMetazoa" id="PPA42042.1">
    <property type="protein sequence ID" value="PPA42042.1"/>
    <property type="gene ID" value="WBGene00280411"/>
</dbReference>
<evidence type="ECO:0000313" key="2">
    <source>
        <dbReference type="Proteomes" id="UP000005239"/>
    </source>
</evidence>
<gene>
    <name evidence="1" type="primary">WBGene00280411</name>
</gene>
<keyword evidence="2" id="KW-1185">Reference proteome</keyword>
<organism evidence="1 2">
    <name type="scientific">Pristionchus pacificus</name>
    <name type="common">Parasitic nematode worm</name>
    <dbReference type="NCBI Taxonomy" id="54126"/>
    <lineage>
        <taxon>Eukaryota</taxon>
        <taxon>Metazoa</taxon>
        <taxon>Ecdysozoa</taxon>
        <taxon>Nematoda</taxon>
        <taxon>Chromadorea</taxon>
        <taxon>Rhabditida</taxon>
        <taxon>Rhabditina</taxon>
        <taxon>Diplogasteromorpha</taxon>
        <taxon>Diplogasteroidea</taxon>
        <taxon>Neodiplogasteridae</taxon>
        <taxon>Pristionchus</taxon>
    </lineage>
</organism>
<dbReference type="Proteomes" id="UP000005239">
    <property type="component" value="Unassembled WGS sequence"/>
</dbReference>
<reference evidence="1" key="2">
    <citation type="submission" date="2022-06" db="UniProtKB">
        <authorList>
            <consortium name="EnsemblMetazoa"/>
        </authorList>
    </citation>
    <scope>IDENTIFICATION</scope>
    <source>
        <strain evidence="1">PS312</strain>
    </source>
</reference>
<evidence type="ECO:0000313" key="1">
    <source>
        <dbReference type="EnsemblMetazoa" id="PPA42042.1"/>
    </source>
</evidence>
<dbReference type="AlphaFoldDB" id="A0A2A6BZF2"/>
<sequence length="105" mass="12386">MGGIWAYFARLANRFVYQRASIPASHMNYVEIGDSLTIKRNWQQKADDVFNHVRMPKGYLKKERIAVELIIRAHRKWLLACGFTDKRISHEIHKKTKPKQAQCFN</sequence>
<reference evidence="2" key="1">
    <citation type="journal article" date="2008" name="Nat. Genet.">
        <title>The Pristionchus pacificus genome provides a unique perspective on nematode lifestyle and parasitism.</title>
        <authorList>
            <person name="Dieterich C."/>
            <person name="Clifton S.W."/>
            <person name="Schuster L.N."/>
            <person name="Chinwalla A."/>
            <person name="Delehaunty K."/>
            <person name="Dinkelacker I."/>
            <person name="Fulton L."/>
            <person name="Fulton R."/>
            <person name="Godfrey J."/>
            <person name="Minx P."/>
            <person name="Mitreva M."/>
            <person name="Roeseler W."/>
            <person name="Tian H."/>
            <person name="Witte H."/>
            <person name="Yang S.P."/>
            <person name="Wilson R.K."/>
            <person name="Sommer R.J."/>
        </authorList>
    </citation>
    <scope>NUCLEOTIDE SEQUENCE [LARGE SCALE GENOMIC DNA]</scope>
    <source>
        <strain evidence="2">PS312</strain>
    </source>
</reference>
<proteinExistence type="predicted"/>
<protein>
    <submittedName>
        <fullName evidence="1">Uncharacterized protein</fullName>
    </submittedName>
</protein>